<dbReference type="SUPFAM" id="SSF51197">
    <property type="entry name" value="Clavaminate synthase-like"/>
    <property type="match status" value="1"/>
</dbReference>
<gene>
    <name evidence="2" type="ORF">SAMN04487779_101186</name>
</gene>
<sequence>MIPSPPRLVPQAGPAAWAGSALSPADWMLPVGADVAAGLAEPDTPPAGPLAALLRQVAERLDEGRGFCLIRGLNLDRVAEPDAALLALGRQLGRPLPQDAAGALVAGPAGNRGFRADPADAAALLCLGTLPEGAVALVSAPALHNTLLKADRAALAVLYRDLPYGEGAALPVFTTADGAFLGHLDRAAMAGAGLDAGQAAALAGLEAMAEAPGQALALPLHAGDLLLTNPRLVWTRIAPGSPGLRRLWLERPGPRSLPEAFRRALGTGPAPQMVGG</sequence>
<dbReference type="RefSeq" id="WP_143018180.1">
    <property type="nucleotide sequence ID" value="NZ_FMZX01000011.1"/>
</dbReference>
<keyword evidence="1" id="KW-0560">Oxidoreductase</keyword>
<proteinExistence type="predicted"/>
<protein>
    <recommendedName>
        <fullName evidence="4">Taurine catabolism dioxygenase TauD, TfdA family</fullName>
    </recommendedName>
</protein>
<evidence type="ECO:0000313" key="2">
    <source>
        <dbReference type="EMBL" id="SDD70356.1"/>
    </source>
</evidence>
<dbReference type="InterPro" id="IPR042098">
    <property type="entry name" value="TauD-like_sf"/>
</dbReference>
<organism evidence="2 3">
    <name type="scientific">Belnapia rosea</name>
    <dbReference type="NCBI Taxonomy" id="938405"/>
    <lineage>
        <taxon>Bacteria</taxon>
        <taxon>Pseudomonadati</taxon>
        <taxon>Pseudomonadota</taxon>
        <taxon>Alphaproteobacteria</taxon>
        <taxon>Acetobacterales</taxon>
        <taxon>Roseomonadaceae</taxon>
        <taxon>Belnapia</taxon>
    </lineage>
</organism>
<accession>A0A1G6WZ87</accession>
<evidence type="ECO:0008006" key="4">
    <source>
        <dbReference type="Google" id="ProtNLM"/>
    </source>
</evidence>
<dbReference type="GO" id="GO:0016706">
    <property type="term" value="F:2-oxoglutarate-dependent dioxygenase activity"/>
    <property type="evidence" value="ECO:0007669"/>
    <property type="project" value="UniProtKB-ARBA"/>
</dbReference>
<keyword evidence="3" id="KW-1185">Reference proteome</keyword>
<dbReference type="STRING" id="938405.SAMN02927895_03151"/>
<dbReference type="Gene3D" id="3.60.130.10">
    <property type="entry name" value="Clavaminate synthase-like"/>
    <property type="match status" value="1"/>
</dbReference>
<evidence type="ECO:0000313" key="3">
    <source>
        <dbReference type="Proteomes" id="UP000198925"/>
    </source>
</evidence>
<dbReference type="EMBL" id="FMZX01000011">
    <property type="protein sequence ID" value="SDD70356.1"/>
    <property type="molecule type" value="Genomic_DNA"/>
</dbReference>
<dbReference type="AlphaFoldDB" id="A0A1G6WZ87"/>
<reference evidence="2 3" key="1">
    <citation type="submission" date="2016-10" db="EMBL/GenBank/DDBJ databases">
        <authorList>
            <person name="de Groot N.N."/>
        </authorList>
    </citation>
    <scope>NUCLEOTIDE SEQUENCE [LARGE SCALE GENOMIC DNA]</scope>
    <source>
        <strain evidence="2 3">CPCC 100156</strain>
    </source>
</reference>
<dbReference type="Proteomes" id="UP000198925">
    <property type="component" value="Unassembled WGS sequence"/>
</dbReference>
<name>A0A1G6WZ87_9PROT</name>
<evidence type="ECO:0000256" key="1">
    <source>
        <dbReference type="ARBA" id="ARBA00023002"/>
    </source>
</evidence>